<organism evidence="4 5">
    <name type="scientific">Bambusicola thoracicus</name>
    <name type="common">Chinese bamboo-partridge</name>
    <name type="synonym">Perdix thoracica</name>
    <dbReference type="NCBI Taxonomy" id="9083"/>
    <lineage>
        <taxon>Eukaryota</taxon>
        <taxon>Metazoa</taxon>
        <taxon>Chordata</taxon>
        <taxon>Craniata</taxon>
        <taxon>Vertebrata</taxon>
        <taxon>Euteleostomi</taxon>
        <taxon>Archelosauria</taxon>
        <taxon>Archosauria</taxon>
        <taxon>Dinosauria</taxon>
        <taxon>Saurischia</taxon>
        <taxon>Theropoda</taxon>
        <taxon>Coelurosauria</taxon>
        <taxon>Aves</taxon>
        <taxon>Neognathae</taxon>
        <taxon>Galloanserae</taxon>
        <taxon>Galliformes</taxon>
        <taxon>Phasianidae</taxon>
        <taxon>Perdicinae</taxon>
        <taxon>Bambusicola</taxon>
    </lineage>
</organism>
<evidence type="ECO:0000259" key="3">
    <source>
        <dbReference type="Pfam" id="PF12480"/>
    </source>
</evidence>
<reference evidence="4 5" key="1">
    <citation type="submission" date="2018-01" db="EMBL/GenBank/DDBJ databases">
        <title>Comparison of the Chinese Bamboo Partridge and Red Junglefowl genome sequences highlights the importance of demography in genome evolution.</title>
        <authorList>
            <person name="Tiley G.P."/>
            <person name="Kimball R.T."/>
            <person name="Braun E.L."/>
            <person name="Burleigh J.G."/>
        </authorList>
    </citation>
    <scope>NUCLEOTIDE SEQUENCE [LARGE SCALE GENOMIC DNA]</scope>
    <source>
        <strain evidence="4">RTK389</strain>
        <tissue evidence="4">Blood</tissue>
    </source>
</reference>
<dbReference type="OrthoDB" id="9940031at2759"/>
<sequence>KMSSELDFKKITPTQKFIMGDLQRLLNQGEYALFASDPMLESRFVQINQRGELINLHNRPTSVTIGICAASSSMPSGMLLAYKVPVSPQEIMANLQKFTDHPSQVEQLTLSRFLPLQFVELSVHSTDKKQLKLKLVNGRSYYLELCASPDQQQQLFHHWLELISLLKRPEDTSNTNVNIICKGSGTNHEKAPSPNNAPDNSNNSQNMPNTKTEEETATEQTSSNQVPHSGSVGPTEKSGRGRATFSSSQEAVRLDTTMQSKNKDPLDTINSRSKERRKSR</sequence>
<dbReference type="PANTHER" id="PTHR22574">
    <property type="match status" value="1"/>
</dbReference>
<comment type="similarity">
    <text evidence="1">Belongs to the GARIN family.</text>
</comment>
<comment type="caution">
    <text evidence="4">The sequence shown here is derived from an EMBL/GenBank/DDBJ whole genome shotgun (WGS) entry which is preliminary data.</text>
</comment>
<feature type="compositionally biased region" description="Polar residues" evidence="2">
    <location>
        <begin position="244"/>
        <end position="260"/>
    </location>
</feature>
<feature type="compositionally biased region" description="Low complexity" evidence="2">
    <location>
        <begin position="192"/>
        <end position="206"/>
    </location>
</feature>
<dbReference type="EMBL" id="PPHD01001388">
    <property type="protein sequence ID" value="POI34696.1"/>
    <property type="molecule type" value="Genomic_DNA"/>
</dbReference>
<evidence type="ECO:0000256" key="2">
    <source>
        <dbReference type="SAM" id="MobiDB-lite"/>
    </source>
</evidence>
<dbReference type="GO" id="GO:0005634">
    <property type="term" value="C:nucleus"/>
    <property type="evidence" value="ECO:0007669"/>
    <property type="project" value="TreeGrafter"/>
</dbReference>
<evidence type="ECO:0000256" key="1">
    <source>
        <dbReference type="ARBA" id="ARBA00038379"/>
    </source>
</evidence>
<dbReference type="Pfam" id="PF12480">
    <property type="entry name" value="GARIL_Rab2_bd"/>
    <property type="match status" value="1"/>
</dbReference>
<dbReference type="PANTHER" id="PTHR22574:SF6">
    <property type="entry name" value="GOLGI-ASSOCIATED RAB2 INTERACTOR PROTEIN 2"/>
    <property type="match status" value="1"/>
</dbReference>
<accession>A0A2P4TEC5</accession>
<feature type="domain" description="Golgi associated RAB2 interactor protein-like Rab2B-binding" evidence="3">
    <location>
        <begin position="108"/>
        <end position="172"/>
    </location>
</feature>
<proteinExistence type="inferred from homology"/>
<protein>
    <recommendedName>
        <fullName evidence="3">Golgi associated RAB2 interactor protein-like Rab2B-binding domain-containing protein</fullName>
    </recommendedName>
</protein>
<dbReference type="AlphaFoldDB" id="A0A2P4TEC5"/>
<dbReference type="Proteomes" id="UP000237246">
    <property type="component" value="Unassembled WGS sequence"/>
</dbReference>
<feature type="non-terminal residue" evidence="4">
    <location>
        <position position="1"/>
    </location>
</feature>
<gene>
    <name evidence="4" type="ORF">CIB84_001552</name>
</gene>
<keyword evidence="5" id="KW-1185">Reference proteome</keyword>
<evidence type="ECO:0000313" key="5">
    <source>
        <dbReference type="Proteomes" id="UP000237246"/>
    </source>
</evidence>
<feature type="region of interest" description="Disordered" evidence="2">
    <location>
        <begin position="177"/>
        <end position="280"/>
    </location>
</feature>
<name>A0A2P4TEC5_BAMTH</name>
<dbReference type="InterPro" id="IPR022168">
    <property type="entry name" value="GARIL-like_Rab2B-bd"/>
</dbReference>
<evidence type="ECO:0000313" key="4">
    <source>
        <dbReference type="EMBL" id="POI34696.1"/>
    </source>
</evidence>